<dbReference type="EMBL" id="SMNA01000006">
    <property type="protein sequence ID" value="TDE92631.1"/>
    <property type="molecule type" value="Genomic_DNA"/>
</dbReference>
<protein>
    <submittedName>
        <fullName evidence="1">Uncharacterized protein</fullName>
    </submittedName>
</protein>
<dbReference type="Proteomes" id="UP000504882">
    <property type="component" value="Unassembled WGS sequence"/>
</dbReference>
<accession>A0ABY2E243</accession>
<comment type="caution">
    <text evidence="1">The sequence shown here is derived from an EMBL/GenBank/DDBJ whole genome shotgun (WGS) entry which is preliminary data.</text>
</comment>
<gene>
    <name evidence="1" type="ORF">EXU48_13925</name>
</gene>
<evidence type="ECO:0000313" key="1">
    <source>
        <dbReference type="EMBL" id="TDE92631.1"/>
    </source>
</evidence>
<evidence type="ECO:0000313" key="2">
    <source>
        <dbReference type="Proteomes" id="UP000504882"/>
    </source>
</evidence>
<reference evidence="1 2" key="1">
    <citation type="submission" date="2019-03" db="EMBL/GenBank/DDBJ databases">
        <title>Genomic features of bacteria from cold environments.</title>
        <authorList>
            <person name="Shen L."/>
        </authorList>
    </citation>
    <scope>NUCLEOTIDE SEQUENCE [LARGE SCALE GENOMIC DNA]</scope>
    <source>
        <strain evidence="2">T3246-1</strain>
    </source>
</reference>
<proteinExistence type="predicted"/>
<organism evidence="1 2">
    <name type="scientific">Occultella glacieicola</name>
    <dbReference type="NCBI Taxonomy" id="2518684"/>
    <lineage>
        <taxon>Bacteria</taxon>
        <taxon>Bacillati</taxon>
        <taxon>Actinomycetota</taxon>
        <taxon>Actinomycetes</taxon>
        <taxon>Micrococcales</taxon>
        <taxon>Ruaniaceae</taxon>
        <taxon>Occultella</taxon>
    </lineage>
</organism>
<dbReference type="RefSeq" id="WP_133108261.1">
    <property type="nucleotide sequence ID" value="NZ_SMNA01000006.1"/>
</dbReference>
<keyword evidence="2" id="KW-1185">Reference proteome</keyword>
<name>A0ABY2E243_9MICO</name>
<sequence>MNAESALREARMVGLITLATGVTLTAAPGRVGPLFGVEDRSTARLLGLADLALVPGLLGGTPRWPWTAARAVVNLPMAAVLARGPRTAGRVVALALTVRDAQVARTLHRERR</sequence>